<dbReference type="PRINTS" id="PR00811">
    <property type="entry name" value="BCTERIALGSPD"/>
</dbReference>
<evidence type="ECO:0000259" key="12">
    <source>
        <dbReference type="Pfam" id="PF11741"/>
    </source>
</evidence>
<feature type="signal peptide" evidence="9">
    <location>
        <begin position="1"/>
        <end position="29"/>
    </location>
</feature>
<dbReference type="InterPro" id="IPR004845">
    <property type="entry name" value="T2SS_GspD_CS"/>
</dbReference>
<dbReference type="InterPro" id="IPR021731">
    <property type="entry name" value="AMIN_dom"/>
</dbReference>
<dbReference type="Proteomes" id="UP000001660">
    <property type="component" value="Chromosome"/>
</dbReference>
<organism evidence="14 15">
    <name type="scientific">Nitrospira defluvii</name>
    <dbReference type="NCBI Taxonomy" id="330214"/>
    <lineage>
        <taxon>Bacteria</taxon>
        <taxon>Pseudomonadati</taxon>
        <taxon>Nitrospirota</taxon>
        <taxon>Nitrospiria</taxon>
        <taxon>Nitrospirales</taxon>
        <taxon>Nitrospiraceae</taxon>
        <taxon>Nitrospira</taxon>
    </lineage>
</organism>
<dbReference type="AlphaFoldDB" id="D8PCZ3"/>
<evidence type="ECO:0000256" key="5">
    <source>
        <dbReference type="ARBA" id="ARBA00022729"/>
    </source>
</evidence>
<dbReference type="NCBIfam" id="TIGR02515">
    <property type="entry name" value="IV_pilus_PilQ"/>
    <property type="match status" value="1"/>
</dbReference>
<sequence length="664" mass="70966">MKQAQVGVHPLLSVTVMAGVLGLAGYVQAAAPGETTGLTGFTQAVDQSAAVSVESAAPVPERAVAAAPAATMLTKVEAKPDGSRMALILSGNGVFTHTVKMIGDRRMVVDMPHIQSDGHQSQLMVGHALLSRVRFGYHADKVRLVLDLTQSVEHTVDSTDGRLVLTLEPKAVASLIEPNAFDGGALAHVEASAEQPGALEPKQPASHPMLVANKSPKALFRIQPIQLTAESVQKEDRKPESNEVVNGASRFVGRRISLDFQQADISNVLRLIAEVSGFNIVVGEGVKSKVTMKLANVPWDQALEMLLKMNALGMIRQGNIVWVDTLQNIAKQQDEEARAKDSKAKAEPIVTRVFYIRNLNATEVQTSLRQNLSPRGTMTVSAASNALIISDTESKLEVLRQLLDGVDLEVPQVQIEARIVQADTTYTRSLGVQWGIQNVNQLGSSSGTSAFKTGTTGAFGAQVSDFLINLPANPGLPSVPGAGFSIGKTDGAMLDVRLSAGELLGLTKVIAAPKITTLDKRDAKIAQGESIPFQTTSLQGTQTTFVDANLELNVTPQITSRDPKEIGKQILMKVRATRNAVGARSNPAGPSIDRREATTQVLVRDGETMVIGGVFVDTQSNNVAGIPYLSRIPVLGWLFKNKTENVSKQELLIFLTPTIVRSTT</sequence>
<dbReference type="PROSITE" id="PS00875">
    <property type="entry name" value="T2SP_D"/>
    <property type="match status" value="1"/>
</dbReference>
<comment type="subcellular location">
    <subcellularLocation>
        <location evidence="1 8">Cell outer membrane</location>
    </subcellularLocation>
</comment>
<dbReference type="Pfam" id="PF03958">
    <property type="entry name" value="Secretin_N"/>
    <property type="match status" value="1"/>
</dbReference>
<evidence type="ECO:0000256" key="9">
    <source>
        <dbReference type="SAM" id="SignalP"/>
    </source>
</evidence>
<dbReference type="Pfam" id="PF21305">
    <property type="entry name" value="type_II_gspD_N0"/>
    <property type="match status" value="1"/>
</dbReference>
<dbReference type="STRING" id="330214.NIDE1352"/>
<dbReference type="InterPro" id="IPR049371">
    <property type="entry name" value="GspD-like_N0"/>
</dbReference>
<comment type="similarity">
    <text evidence="2">Belongs to the bacterial secretin family. PilQ subfamily.</text>
</comment>
<evidence type="ECO:0000259" key="11">
    <source>
        <dbReference type="Pfam" id="PF03958"/>
    </source>
</evidence>
<dbReference type="Pfam" id="PF00263">
    <property type="entry name" value="Secretin"/>
    <property type="match status" value="1"/>
</dbReference>
<evidence type="ECO:0000256" key="1">
    <source>
        <dbReference type="ARBA" id="ARBA00004442"/>
    </source>
</evidence>
<evidence type="ECO:0000259" key="10">
    <source>
        <dbReference type="Pfam" id="PF00263"/>
    </source>
</evidence>
<keyword evidence="3 8" id="KW-0813">Transport</keyword>
<dbReference type="HOGENOM" id="CLU_006756_0_2_0"/>
<name>D8PCZ3_9BACT</name>
<keyword evidence="7" id="KW-0998">Cell outer membrane</keyword>
<accession>D8PCZ3</accession>
<dbReference type="eggNOG" id="COG4796">
    <property type="taxonomic scope" value="Bacteria"/>
</dbReference>
<evidence type="ECO:0000256" key="2">
    <source>
        <dbReference type="ARBA" id="ARBA00006304"/>
    </source>
</evidence>
<dbReference type="Gene3D" id="3.30.1370.130">
    <property type="match status" value="1"/>
</dbReference>
<evidence type="ECO:0000313" key="14">
    <source>
        <dbReference type="EMBL" id="CBK41102.1"/>
    </source>
</evidence>
<dbReference type="Pfam" id="PF11741">
    <property type="entry name" value="AMIN"/>
    <property type="match status" value="1"/>
</dbReference>
<feature type="domain" description="Type II/III secretion system secretin-like" evidence="10">
    <location>
        <begin position="505"/>
        <end position="661"/>
    </location>
</feature>
<proteinExistence type="inferred from homology"/>
<dbReference type="Gene3D" id="2.60.40.3500">
    <property type="match status" value="1"/>
</dbReference>
<dbReference type="InterPro" id="IPR051808">
    <property type="entry name" value="Type_IV_pilus_biogenesis"/>
</dbReference>
<keyword evidence="15" id="KW-1185">Reference proteome</keyword>
<dbReference type="Gene3D" id="3.30.1370.120">
    <property type="match status" value="1"/>
</dbReference>
<evidence type="ECO:0000256" key="8">
    <source>
        <dbReference type="RuleBase" id="RU004004"/>
    </source>
</evidence>
<evidence type="ECO:0000313" key="15">
    <source>
        <dbReference type="Proteomes" id="UP000001660"/>
    </source>
</evidence>
<feature type="domain" description="GspD-like N0" evidence="13">
    <location>
        <begin position="258"/>
        <end position="308"/>
    </location>
</feature>
<evidence type="ECO:0000256" key="3">
    <source>
        <dbReference type="ARBA" id="ARBA00022448"/>
    </source>
</evidence>
<reference evidence="14 15" key="1">
    <citation type="journal article" date="2010" name="Proc. Natl. Acad. Sci. U.S.A.">
        <title>A Nitrospira metagenome illuminates the physiology and evolution of globally important nitrite-oxidizing bacteria.</title>
        <authorList>
            <person name="Lucker S."/>
            <person name="Wagner M."/>
            <person name="Maixner F."/>
            <person name="Pelletier E."/>
            <person name="Koch H."/>
            <person name="Vacherie B."/>
            <person name="Rattei T."/>
            <person name="Sinninghe Damste J."/>
            <person name="Spieck E."/>
            <person name="Le Paslier D."/>
            <person name="Daims H."/>
        </authorList>
    </citation>
    <scope>NUCLEOTIDE SEQUENCE [LARGE SCALE GENOMIC DNA]</scope>
</reference>
<feature type="domain" description="AMIN" evidence="12">
    <location>
        <begin position="79"/>
        <end position="165"/>
    </location>
</feature>
<dbReference type="GO" id="GO:0009279">
    <property type="term" value="C:cell outer membrane"/>
    <property type="evidence" value="ECO:0007669"/>
    <property type="project" value="UniProtKB-SubCell"/>
</dbReference>
<keyword evidence="6" id="KW-0472">Membrane</keyword>
<dbReference type="InterPro" id="IPR001775">
    <property type="entry name" value="GspD/PilQ"/>
</dbReference>
<dbReference type="InterPro" id="IPR004846">
    <property type="entry name" value="T2SS/T3SS_dom"/>
</dbReference>
<dbReference type="InterPro" id="IPR005644">
    <property type="entry name" value="NolW-like"/>
</dbReference>
<dbReference type="PANTHER" id="PTHR30604">
    <property type="entry name" value="PROTEIN TRANSPORT PROTEIN HOFQ"/>
    <property type="match status" value="1"/>
</dbReference>
<keyword evidence="5 9" id="KW-0732">Signal</keyword>
<gene>
    <name evidence="14" type="ORF">NIDE1352</name>
</gene>
<evidence type="ECO:0000256" key="4">
    <source>
        <dbReference type="ARBA" id="ARBA00022692"/>
    </source>
</evidence>
<dbReference type="GO" id="GO:0009306">
    <property type="term" value="P:protein secretion"/>
    <property type="evidence" value="ECO:0007669"/>
    <property type="project" value="InterPro"/>
</dbReference>
<evidence type="ECO:0000256" key="7">
    <source>
        <dbReference type="ARBA" id="ARBA00023237"/>
    </source>
</evidence>
<protein>
    <submittedName>
        <fullName evidence="14">Putative Type IV pili biogenesis protein PilQ</fullName>
    </submittedName>
</protein>
<dbReference type="PANTHER" id="PTHR30604:SF1">
    <property type="entry name" value="DNA UTILIZATION PROTEIN HOFQ"/>
    <property type="match status" value="1"/>
</dbReference>
<evidence type="ECO:0000256" key="6">
    <source>
        <dbReference type="ARBA" id="ARBA00023136"/>
    </source>
</evidence>
<dbReference type="InterPro" id="IPR038591">
    <property type="entry name" value="NolW-like_sf"/>
</dbReference>
<dbReference type="InterPro" id="IPR013355">
    <property type="entry name" value="Pilus_4_PilQ"/>
</dbReference>
<feature type="chain" id="PRO_5003119845" evidence="9">
    <location>
        <begin position="30"/>
        <end position="664"/>
    </location>
</feature>
<dbReference type="OrthoDB" id="9775455at2"/>
<evidence type="ECO:0000259" key="13">
    <source>
        <dbReference type="Pfam" id="PF21305"/>
    </source>
</evidence>
<dbReference type="KEGG" id="nde:NIDE1352"/>
<keyword evidence="4" id="KW-0812">Transmembrane</keyword>
<dbReference type="PRINTS" id="PR01032">
    <property type="entry name" value="PHAGEIV"/>
</dbReference>
<dbReference type="EMBL" id="FP929003">
    <property type="protein sequence ID" value="CBK41102.1"/>
    <property type="molecule type" value="Genomic_DNA"/>
</dbReference>
<feature type="domain" description="NolW-like" evidence="11">
    <location>
        <begin position="351"/>
        <end position="412"/>
    </location>
</feature>